<keyword evidence="3 5" id="KW-1133">Transmembrane helix</keyword>
<feature type="transmembrane region" description="Helical" evidence="5">
    <location>
        <begin position="394"/>
        <end position="411"/>
    </location>
</feature>
<name>A0ABW4F7Q5_9PSEU</name>
<gene>
    <name evidence="7" type="ORF">ACFSJD_37245</name>
</gene>
<evidence type="ECO:0000256" key="5">
    <source>
        <dbReference type="SAM" id="Phobius"/>
    </source>
</evidence>
<evidence type="ECO:0000259" key="6">
    <source>
        <dbReference type="Pfam" id="PF13515"/>
    </source>
</evidence>
<feature type="transmembrane region" description="Helical" evidence="5">
    <location>
        <begin position="441"/>
        <end position="460"/>
    </location>
</feature>
<dbReference type="Proteomes" id="UP001597114">
    <property type="component" value="Unassembled WGS sequence"/>
</dbReference>
<feature type="transmembrane region" description="Helical" evidence="5">
    <location>
        <begin position="53"/>
        <end position="69"/>
    </location>
</feature>
<comment type="caution">
    <text evidence="7">The sequence shown here is derived from an EMBL/GenBank/DDBJ whole genome shotgun (WGS) entry which is preliminary data.</text>
</comment>
<evidence type="ECO:0000256" key="4">
    <source>
        <dbReference type="ARBA" id="ARBA00023136"/>
    </source>
</evidence>
<reference evidence="8" key="1">
    <citation type="journal article" date="2019" name="Int. J. Syst. Evol. Microbiol.">
        <title>The Global Catalogue of Microorganisms (GCM) 10K type strain sequencing project: providing services to taxonomists for standard genome sequencing and annotation.</title>
        <authorList>
            <consortium name="The Broad Institute Genomics Platform"/>
            <consortium name="The Broad Institute Genome Sequencing Center for Infectious Disease"/>
            <person name="Wu L."/>
            <person name="Ma J."/>
        </authorList>
    </citation>
    <scope>NUCLEOTIDE SEQUENCE [LARGE SCALE GENOMIC DNA]</scope>
    <source>
        <strain evidence="8">CCM 7043</strain>
    </source>
</reference>
<feature type="transmembrane region" description="Helical" evidence="5">
    <location>
        <begin position="152"/>
        <end position="171"/>
    </location>
</feature>
<evidence type="ECO:0000256" key="3">
    <source>
        <dbReference type="ARBA" id="ARBA00022989"/>
    </source>
</evidence>
<dbReference type="Pfam" id="PF13515">
    <property type="entry name" value="FUSC_2"/>
    <property type="match status" value="1"/>
</dbReference>
<dbReference type="RefSeq" id="WP_344727784.1">
    <property type="nucleotide sequence ID" value="NZ_BAAAUS010000046.1"/>
</dbReference>
<proteinExistence type="predicted"/>
<feature type="transmembrane region" description="Helical" evidence="5">
    <location>
        <begin position="102"/>
        <end position="121"/>
    </location>
</feature>
<protein>
    <submittedName>
        <fullName evidence="7">FUSC family protein</fullName>
    </submittedName>
</protein>
<feature type="transmembrane region" description="Helical" evidence="5">
    <location>
        <begin position="76"/>
        <end position="96"/>
    </location>
</feature>
<feature type="domain" description="Integral membrane bound transporter" evidence="6">
    <location>
        <begin position="365"/>
        <end position="476"/>
    </location>
</feature>
<feature type="transmembrane region" description="Helical" evidence="5">
    <location>
        <begin position="30"/>
        <end position="47"/>
    </location>
</feature>
<evidence type="ECO:0000256" key="2">
    <source>
        <dbReference type="ARBA" id="ARBA00022692"/>
    </source>
</evidence>
<dbReference type="EMBL" id="JBHUCO010000058">
    <property type="protein sequence ID" value="MFD1523181.1"/>
    <property type="molecule type" value="Genomic_DNA"/>
</dbReference>
<keyword evidence="4 5" id="KW-0472">Membrane</keyword>
<dbReference type="InterPro" id="IPR049453">
    <property type="entry name" value="Memb_transporter_dom"/>
</dbReference>
<organism evidence="7 8">
    <name type="scientific">Pseudonocardia yunnanensis</name>
    <dbReference type="NCBI Taxonomy" id="58107"/>
    <lineage>
        <taxon>Bacteria</taxon>
        <taxon>Bacillati</taxon>
        <taxon>Actinomycetota</taxon>
        <taxon>Actinomycetes</taxon>
        <taxon>Pseudonocardiales</taxon>
        <taxon>Pseudonocardiaceae</taxon>
        <taxon>Pseudonocardia</taxon>
    </lineage>
</organism>
<accession>A0ABW4F7Q5</accession>
<keyword evidence="8" id="KW-1185">Reference proteome</keyword>
<sequence length="653" mass="68394">MASTTHRDALRRAVRAGLAFGPVLQDRGRLLRVALGICLATAFGLVLGDELAETLLCVGAFFGGVGSLIPHQRHRFVVAWASAAMFTIAASVGAALHAVWPAVYVVLFAGMFASGLLRAVSVGLGVRLLFASFVMLIVAETVPAVATAGEAVGWLGLGAAISAACQFLPPYGPRHGTQRLAVSGLYDALALGAQEKAGGIDRRRSYAAPIRAAWRAVSLVPARRQAHVADLLGLLTEGERIAGELHALPAGEQVLRASAEQLRVVATAVRTAQPPTGPGPPPGSGPLGESVVVARRLASGSPVDSARAEHTGVLVDLRVSFARTIATVRAQLRWESPVFRHAMRLAVAATLAEWVGRAAWDWGGIGIAGHGFWMCLTAALVLFPDYAETVGRGVARTAGTLVGALVGWALAQVPTSPLVRAVILCGLLAGYLVFRGSGQLWLIMWIAAWVSYLLGGGSAFTRVVDTVGGAVIALVVFLVWPTWHRDRLPAAFATWAREQGSVLATTVTAWVAPGSADDAYLAEQRRATRDARLEFAETAEHALHEPTRHHVAFDDEPLGELLGLIHDVSRHSSTLAALAPHDEAEACPAAAVYVAYFDDVMRSVATTAETGVLPAGQVTAPGPRGCGDALADTVRATEALAAAVRRAHGVVEP</sequence>
<evidence type="ECO:0000313" key="7">
    <source>
        <dbReference type="EMBL" id="MFD1523181.1"/>
    </source>
</evidence>
<keyword evidence="2 5" id="KW-0812">Transmembrane</keyword>
<feature type="transmembrane region" description="Helical" evidence="5">
    <location>
        <begin position="128"/>
        <end position="146"/>
    </location>
</feature>
<feature type="transmembrane region" description="Helical" evidence="5">
    <location>
        <begin position="417"/>
        <end position="434"/>
    </location>
</feature>
<comment type="subcellular location">
    <subcellularLocation>
        <location evidence="1">Membrane</location>
        <topology evidence="1">Multi-pass membrane protein</topology>
    </subcellularLocation>
</comment>
<evidence type="ECO:0000256" key="1">
    <source>
        <dbReference type="ARBA" id="ARBA00004141"/>
    </source>
</evidence>
<feature type="transmembrane region" description="Helical" evidence="5">
    <location>
        <begin position="466"/>
        <end position="483"/>
    </location>
</feature>
<evidence type="ECO:0000313" key="8">
    <source>
        <dbReference type="Proteomes" id="UP001597114"/>
    </source>
</evidence>
<feature type="transmembrane region" description="Helical" evidence="5">
    <location>
        <begin position="362"/>
        <end position="382"/>
    </location>
</feature>